<dbReference type="SUPFAM" id="SSF52047">
    <property type="entry name" value="RNI-like"/>
    <property type="match status" value="1"/>
</dbReference>
<dbReference type="Pfam" id="PF13516">
    <property type="entry name" value="LRR_6"/>
    <property type="match status" value="3"/>
</dbReference>
<dbReference type="EMBL" id="JAXBLV010000099">
    <property type="protein sequence ID" value="MDY3559206.1"/>
    <property type="molecule type" value="Genomic_DNA"/>
</dbReference>
<name>A0ABU5EV80_9BACT</name>
<organism evidence="1 2">
    <name type="scientific">Gemmata algarum</name>
    <dbReference type="NCBI Taxonomy" id="2975278"/>
    <lineage>
        <taxon>Bacteria</taxon>
        <taxon>Pseudomonadati</taxon>
        <taxon>Planctomycetota</taxon>
        <taxon>Planctomycetia</taxon>
        <taxon>Gemmatales</taxon>
        <taxon>Gemmataceae</taxon>
        <taxon>Gemmata</taxon>
    </lineage>
</organism>
<dbReference type="InterPro" id="IPR032675">
    <property type="entry name" value="LRR_dom_sf"/>
</dbReference>
<proteinExistence type="predicted"/>
<keyword evidence="2" id="KW-1185">Reference proteome</keyword>
<comment type="caution">
    <text evidence="1">The sequence shown here is derived from an EMBL/GenBank/DDBJ whole genome shotgun (WGS) entry which is preliminary data.</text>
</comment>
<protein>
    <submittedName>
        <fullName evidence="1">TIGR02996 domain-containing protein</fullName>
    </submittedName>
</protein>
<gene>
    <name evidence="1" type="ORF">R5W23_006424</name>
</gene>
<dbReference type="NCBIfam" id="TIGR02996">
    <property type="entry name" value="rpt_mate_G_obs"/>
    <property type="match status" value="1"/>
</dbReference>
<dbReference type="Gene3D" id="3.80.10.10">
    <property type="entry name" value="Ribonuclease Inhibitor"/>
    <property type="match status" value="2"/>
</dbReference>
<accession>A0ABU5EV80</accession>
<dbReference type="RefSeq" id="WP_320686013.1">
    <property type="nucleotide sequence ID" value="NZ_JAXBLV010000099.1"/>
</dbReference>
<dbReference type="InterPro" id="IPR001611">
    <property type="entry name" value="Leu-rich_rpt"/>
</dbReference>
<dbReference type="PANTHER" id="PTHR24113:SF15">
    <property type="entry name" value="NACHT DOMAIN-CONTAINING PROTEIN"/>
    <property type="match status" value="1"/>
</dbReference>
<sequence length="384" mass="42224">MSTEAALLTAVAADPDDDTARLVYADYLEEKGGEGNTARAQFIRAQIELARPPRRGESGARRELLATAKRLQKQYGAEWAAPVFDAAGTKNDKYWRELSYDGWERGFRNWMSFESLADLRARAPAVLALNPITGLSVRKFDDADVRALINEPLVRTVIRLNLCGGGWGETRISFGDETAAALAASPNLARLEELDLTQNRLTTEGVRVLAHSPVLTCLKRLRLYGNEINDGTYEMLARSPLGARMTAWLVDGSAGVTSEAAGILMGAKHLTHIEVLSFDNTSINDSGVEALTASSHLASVRELDFRNTNITAAAVQRLARARVFANLERLNLVKTWIGTPGANALCRSKYLTKIKFLALYSAVPESAEKKLRERFGRKVEFGRI</sequence>
<dbReference type="InterPro" id="IPR027038">
    <property type="entry name" value="RanGap"/>
</dbReference>
<dbReference type="InterPro" id="IPR014338">
    <property type="entry name" value="CHP02996_rpt-companion-dom"/>
</dbReference>
<reference evidence="2" key="1">
    <citation type="journal article" date="2023" name="Mar. Drugs">
        <title>Gemmata algarum, a Novel Planctomycete Isolated from an Algal Mat, Displays Antimicrobial Activity.</title>
        <authorList>
            <person name="Kumar G."/>
            <person name="Kallscheuer N."/>
            <person name="Kashif M."/>
            <person name="Ahamad S."/>
            <person name="Jagadeeshwari U."/>
            <person name="Pannikurungottu S."/>
            <person name="Haufschild T."/>
            <person name="Kabuu M."/>
            <person name="Sasikala C."/>
            <person name="Jogler C."/>
            <person name="Ramana C."/>
        </authorList>
    </citation>
    <scope>NUCLEOTIDE SEQUENCE [LARGE SCALE GENOMIC DNA]</scope>
    <source>
        <strain evidence="2">JC673</strain>
    </source>
</reference>
<evidence type="ECO:0000313" key="1">
    <source>
        <dbReference type="EMBL" id="MDY3559206.1"/>
    </source>
</evidence>
<dbReference type="Proteomes" id="UP001272242">
    <property type="component" value="Unassembled WGS sequence"/>
</dbReference>
<evidence type="ECO:0000313" key="2">
    <source>
        <dbReference type="Proteomes" id="UP001272242"/>
    </source>
</evidence>
<dbReference type="PANTHER" id="PTHR24113">
    <property type="entry name" value="RAN GTPASE-ACTIVATING PROTEIN 1"/>
    <property type="match status" value="1"/>
</dbReference>